<gene>
    <name evidence="1" type="ORF">NM208_g3352</name>
</gene>
<reference evidence="1" key="1">
    <citation type="submission" date="2022-08" db="EMBL/GenBank/DDBJ databases">
        <title>Genome Sequence of Fusarium decemcellulare.</title>
        <authorList>
            <person name="Buettner E."/>
        </authorList>
    </citation>
    <scope>NUCLEOTIDE SEQUENCE</scope>
    <source>
        <strain evidence="1">Babe19</strain>
    </source>
</reference>
<dbReference type="Proteomes" id="UP001148629">
    <property type="component" value="Unassembled WGS sequence"/>
</dbReference>
<protein>
    <submittedName>
        <fullName evidence="1">Uncharacterized protein</fullName>
    </submittedName>
</protein>
<dbReference type="EMBL" id="JANRMS010000224">
    <property type="protein sequence ID" value="KAJ3543860.1"/>
    <property type="molecule type" value="Genomic_DNA"/>
</dbReference>
<proteinExistence type="predicted"/>
<accession>A0ACC1SPQ1</accession>
<name>A0ACC1SPQ1_9HYPO</name>
<evidence type="ECO:0000313" key="1">
    <source>
        <dbReference type="EMBL" id="KAJ3543860.1"/>
    </source>
</evidence>
<organism evidence="1 2">
    <name type="scientific">Fusarium decemcellulare</name>
    <dbReference type="NCBI Taxonomy" id="57161"/>
    <lineage>
        <taxon>Eukaryota</taxon>
        <taxon>Fungi</taxon>
        <taxon>Dikarya</taxon>
        <taxon>Ascomycota</taxon>
        <taxon>Pezizomycotina</taxon>
        <taxon>Sordariomycetes</taxon>
        <taxon>Hypocreomycetidae</taxon>
        <taxon>Hypocreales</taxon>
        <taxon>Nectriaceae</taxon>
        <taxon>Fusarium</taxon>
        <taxon>Fusarium decemcellulare species complex</taxon>
    </lineage>
</organism>
<evidence type="ECO:0000313" key="2">
    <source>
        <dbReference type="Proteomes" id="UP001148629"/>
    </source>
</evidence>
<comment type="caution">
    <text evidence="1">The sequence shown here is derived from an EMBL/GenBank/DDBJ whole genome shotgun (WGS) entry which is preliminary data.</text>
</comment>
<keyword evidence="2" id="KW-1185">Reference proteome</keyword>
<sequence>MGDPLSIASGVAGIVTLGLTVCSGLDTYFSAIEDRKEDVKQGSQLLALLRSHVGLIESNASTLNSRYAGATEAIAKALDLCQSQLQELDEVIKKISSVDGCSDMARTLRKSKSTVSYPFNRKRLIQVQDQLLKTTGVLGICVQTLILNVGTGVSRDLQAFKNAVNDSTLVTNGFLSRLDSEVETIGSVMGKTTAELIGISEQIEEQKAITYTTHALVRDTSNMVTNIKSGMEEIESWHRVQLQAIESARRDKTPRYLENTNAERQLIDNSFKMTCTCKGSGATPTRKSLQRYTFWAGLTICRLIESREDHEPTCRCYTKFALRTSTKTTLTYTGLREILSWALDVSVRRDQFGGFSILYRPRTYNVVKTSQALEMIFSDKWIDRVNSVPDIIELQRKLEIIYATRGASPFDVDKFGQNAAHRCIWCFGHLTREATSSKHLEEILNGLKIVLLFLSRVGVDIYAAARRGKNSMLDFVVATGYPSLLPCVYDILEKCDPQFDSGFDPEVVPKNWYGDNSMIREELKRCRDTFHDRPDVAQALGYGELSVAISERDESKLGDLIESPRFGVLLSERNVFGHNALHLCLTWTAGLRLLLEQQRATRPLMSDRDSYGFTPLDYALSHSGDICLGDICLQSTSPICGCSDVACMLLDKDCRVALDFSCEFGLRFASQKARILLLQHLKNRRERLREIAIRHLSDSELQELGVTPDALPDTMAEEIWAKLCRRGVLEGRHDGLSPNIGYEYLSYWKEPSARKGIFYFLNNPQVAEMAFNLGFRSIDEANIDHITPIQNLEHKWARLYGPLETVLAYAAWLIEKGARIDYSTNSLAISAAHSLARMVAWWALEDYETGSKGVEVPAEIARVLSLVCDSNTQSHIPCPCSPCGFSSPLHYFFVTALRESGDHLSHHAGPSNSYRKPIRLALHLIVLLHGVIEDLNLVCTAKSIIHILTMGVLGIGHLEMCHASGLKSEEGILKVKEEEGWELTLEVHRNLIEKLEDLTKGFEQEFLDQGVSIEDFLWNHWVPAMRQYREEREPLDRRTRQELRDLGVVWEEDGYESSCDFSDSDSEENGEDEEHH</sequence>